<proteinExistence type="predicted"/>
<evidence type="ECO:0000313" key="1">
    <source>
        <dbReference type="EMBL" id="KAA6380067.1"/>
    </source>
</evidence>
<evidence type="ECO:0000313" key="2">
    <source>
        <dbReference type="Proteomes" id="UP000324800"/>
    </source>
</evidence>
<dbReference type="AlphaFoldDB" id="A0A5J4VC89"/>
<organism evidence="1 2">
    <name type="scientific">Streblomastix strix</name>
    <dbReference type="NCBI Taxonomy" id="222440"/>
    <lineage>
        <taxon>Eukaryota</taxon>
        <taxon>Metamonada</taxon>
        <taxon>Preaxostyla</taxon>
        <taxon>Oxymonadida</taxon>
        <taxon>Streblomastigidae</taxon>
        <taxon>Streblomastix</taxon>
    </lineage>
</organism>
<dbReference type="OrthoDB" id="10500762at2759"/>
<gene>
    <name evidence="1" type="ORF">EZS28_024406</name>
</gene>
<dbReference type="Proteomes" id="UP000324800">
    <property type="component" value="Unassembled WGS sequence"/>
</dbReference>
<name>A0A5J4VC89_9EUKA</name>
<dbReference type="EMBL" id="SNRW01008113">
    <property type="protein sequence ID" value="KAA6380067.1"/>
    <property type="molecule type" value="Genomic_DNA"/>
</dbReference>
<comment type="caution">
    <text evidence="1">The sequence shown here is derived from an EMBL/GenBank/DDBJ whole genome shotgun (WGS) entry which is preliminary data.</text>
</comment>
<reference evidence="1 2" key="1">
    <citation type="submission" date="2019-03" db="EMBL/GenBank/DDBJ databases">
        <title>Single cell metagenomics reveals metabolic interactions within the superorganism composed of flagellate Streblomastix strix and complex community of Bacteroidetes bacteria on its surface.</title>
        <authorList>
            <person name="Treitli S.C."/>
            <person name="Kolisko M."/>
            <person name="Husnik F."/>
            <person name="Keeling P."/>
            <person name="Hampl V."/>
        </authorList>
    </citation>
    <scope>NUCLEOTIDE SEQUENCE [LARGE SCALE GENOMIC DNA]</scope>
    <source>
        <strain evidence="1">ST1C</strain>
    </source>
</reference>
<protein>
    <submittedName>
        <fullName evidence="1">Uncharacterized protein</fullName>
    </submittedName>
</protein>
<sequence>MGCTADLITKISIEQITDSGLKNLMCSISPVTISIRNFVITEVIANMSGYKAIDVCLQGVRDFFENRPFIVPAQRVEEWSFPTSATTTVIITSQNIPLFNIIDLQLLFPKVTRDTTCYENSYYHNMQVTTYGKNFPNMDMSIPDQQFFQIQLKANNLDMLLEAADEFEDALTTQRNTASIRLNPHTDLTSFMVSLQCERNSNGALTIDGLDTNYQYISVELRRASIYQGDTDCYYNVDIMSKRPLPPILCSIHDTFWVFGPANGGSCAYDVKNMFDEVINIRLAQAARNIITKRLLAKDKRNLRI</sequence>
<accession>A0A5J4VC89</accession>